<proteinExistence type="predicted"/>
<reference evidence="2" key="1">
    <citation type="journal article" date="2019" name="Int. J. Syst. Evol. Microbiol.">
        <title>The Global Catalogue of Microorganisms (GCM) 10K type strain sequencing project: providing services to taxonomists for standard genome sequencing and annotation.</title>
        <authorList>
            <consortium name="The Broad Institute Genomics Platform"/>
            <consortium name="The Broad Institute Genome Sequencing Center for Infectious Disease"/>
            <person name="Wu L."/>
            <person name="Ma J."/>
        </authorList>
    </citation>
    <scope>NUCLEOTIDE SEQUENCE [LARGE SCALE GENOMIC DNA]</scope>
    <source>
        <strain evidence="2">CCM 7224</strain>
    </source>
</reference>
<keyword evidence="2" id="KW-1185">Reference proteome</keyword>
<accession>A0ABV9UXL5</accession>
<dbReference type="EMBL" id="JBHSIZ010000045">
    <property type="protein sequence ID" value="MFC4961183.1"/>
    <property type="molecule type" value="Genomic_DNA"/>
</dbReference>
<evidence type="ECO:0000313" key="2">
    <source>
        <dbReference type="Proteomes" id="UP001595834"/>
    </source>
</evidence>
<comment type="caution">
    <text evidence="1">The sequence shown here is derived from an EMBL/GenBank/DDBJ whole genome shotgun (WGS) entry which is preliminary data.</text>
</comment>
<evidence type="ECO:0000313" key="1">
    <source>
        <dbReference type="EMBL" id="MFC4961183.1"/>
    </source>
</evidence>
<gene>
    <name evidence="1" type="ORF">ACFPFX_33330</name>
</gene>
<dbReference type="Proteomes" id="UP001595834">
    <property type="component" value="Unassembled WGS sequence"/>
</dbReference>
<protein>
    <submittedName>
        <fullName evidence="1">Uncharacterized protein</fullName>
    </submittedName>
</protein>
<name>A0ABV9UXL5_9ACTN</name>
<sequence>MDSAWWTALWAAAPGWRNASLKRLDDVPFENSGIFDQPECGITCRIVMVHPLRQLKGFLKGGDVIGDRR</sequence>
<organism evidence="1 2">
    <name type="scientific">Streptomyces mauvecolor</name>
    <dbReference type="NCBI Taxonomy" id="58345"/>
    <lineage>
        <taxon>Bacteria</taxon>
        <taxon>Bacillati</taxon>
        <taxon>Actinomycetota</taxon>
        <taxon>Actinomycetes</taxon>
        <taxon>Kitasatosporales</taxon>
        <taxon>Streptomycetaceae</taxon>
        <taxon>Streptomyces</taxon>
    </lineage>
</organism>
<dbReference type="RefSeq" id="WP_381229404.1">
    <property type="nucleotide sequence ID" value="NZ_JBHSIZ010000045.1"/>
</dbReference>